<protein>
    <submittedName>
        <fullName evidence="1">Uncharacterized protein</fullName>
    </submittedName>
</protein>
<sequence>MTTKWNCVLELDRQRQHVSGSTTVLQKSICAGADLRVGTGFRHNEHIDTTSDCNELIREVMDFRVTYLLDSRWVAGIETLRMPISLPDGFGPRASMSFFIYNQDGHQAIARPHLDGQPAHGELGPSPVASHAEMPKYHELASWDADTNAPSSNFIYEFEYFRYFVHDAWEEVLSHDAEGQIESGSLEALIDAFTEGGEIKVAIHNLCTDLGSPEETQLEHDVFVHVGAGYYYTERNQFMASANPVVRTRPRIPLGYGTSCWDFGWVMPRTDGHLARWLCNPYTLQFEKSSTRHSMRWFVSRSVKSNV</sequence>
<dbReference type="RefSeq" id="WP_144985531.1">
    <property type="nucleotide sequence ID" value="NZ_CP037920.1"/>
</dbReference>
<dbReference type="KEGG" id="gaw:V144x_26260"/>
<reference evidence="1 2" key="1">
    <citation type="submission" date="2019-03" db="EMBL/GenBank/DDBJ databases">
        <title>Deep-cultivation of Planctomycetes and their phenomic and genomic characterization uncovers novel biology.</title>
        <authorList>
            <person name="Wiegand S."/>
            <person name="Jogler M."/>
            <person name="Boedeker C."/>
            <person name="Pinto D."/>
            <person name="Vollmers J."/>
            <person name="Rivas-Marin E."/>
            <person name="Kohn T."/>
            <person name="Peeters S.H."/>
            <person name="Heuer A."/>
            <person name="Rast P."/>
            <person name="Oberbeckmann S."/>
            <person name="Bunk B."/>
            <person name="Jeske O."/>
            <person name="Meyerdierks A."/>
            <person name="Storesund J.E."/>
            <person name="Kallscheuer N."/>
            <person name="Luecker S."/>
            <person name="Lage O.M."/>
            <person name="Pohl T."/>
            <person name="Merkel B.J."/>
            <person name="Hornburger P."/>
            <person name="Mueller R.-W."/>
            <person name="Bruemmer F."/>
            <person name="Labrenz M."/>
            <person name="Spormann A.M."/>
            <person name="Op den Camp H."/>
            <person name="Overmann J."/>
            <person name="Amann R."/>
            <person name="Jetten M.S.M."/>
            <person name="Mascher T."/>
            <person name="Medema M.H."/>
            <person name="Devos D.P."/>
            <person name="Kaster A.-K."/>
            <person name="Ovreas L."/>
            <person name="Rohde M."/>
            <person name="Galperin M.Y."/>
            <person name="Jogler C."/>
        </authorList>
    </citation>
    <scope>NUCLEOTIDE SEQUENCE [LARGE SCALE GENOMIC DNA]</scope>
    <source>
        <strain evidence="1 2">V144</strain>
    </source>
</reference>
<evidence type="ECO:0000313" key="1">
    <source>
        <dbReference type="EMBL" id="QDT97155.1"/>
    </source>
</evidence>
<organism evidence="1 2">
    <name type="scientific">Gimesia aquarii</name>
    <dbReference type="NCBI Taxonomy" id="2527964"/>
    <lineage>
        <taxon>Bacteria</taxon>
        <taxon>Pseudomonadati</taxon>
        <taxon>Planctomycetota</taxon>
        <taxon>Planctomycetia</taxon>
        <taxon>Planctomycetales</taxon>
        <taxon>Planctomycetaceae</taxon>
        <taxon>Gimesia</taxon>
    </lineage>
</organism>
<name>A0A517VVX8_9PLAN</name>
<dbReference type="AlphaFoldDB" id="A0A517VVX8"/>
<gene>
    <name evidence="1" type="ORF">V144x_26260</name>
</gene>
<accession>A0A517VVX8</accession>
<proteinExistence type="predicted"/>
<evidence type="ECO:0000313" key="2">
    <source>
        <dbReference type="Proteomes" id="UP000318704"/>
    </source>
</evidence>
<dbReference type="Proteomes" id="UP000318704">
    <property type="component" value="Chromosome"/>
</dbReference>
<dbReference type="EMBL" id="CP037920">
    <property type="protein sequence ID" value="QDT97155.1"/>
    <property type="molecule type" value="Genomic_DNA"/>
</dbReference>